<dbReference type="SUPFAM" id="SSF48403">
    <property type="entry name" value="Ankyrin repeat"/>
    <property type="match status" value="1"/>
</dbReference>
<gene>
    <name evidence="4" type="ORF">D0863_00940</name>
</gene>
<dbReference type="Pfam" id="PF12796">
    <property type="entry name" value="Ank_2"/>
    <property type="match status" value="1"/>
</dbReference>
<dbReference type="SMART" id="SM00248">
    <property type="entry name" value="ANK"/>
    <property type="match status" value="6"/>
</dbReference>
<dbReference type="Gene3D" id="1.25.40.20">
    <property type="entry name" value="Ankyrin repeat-containing domain"/>
    <property type="match status" value="2"/>
</dbReference>
<keyword evidence="1" id="KW-0677">Repeat</keyword>
<name>A0A3M7ENP8_HORWE</name>
<dbReference type="OrthoDB" id="1722345at2759"/>
<evidence type="ECO:0000313" key="4">
    <source>
        <dbReference type="EMBL" id="RMY78060.1"/>
    </source>
</evidence>
<sequence length="309" mass="34191">MELAFQPVNGVPLSDFEIPSSEFDDLNTQMAITAIIGDDESTAMRCISNIAAIEAERSARLQYCLRQAVRNTRLSIVRAILSFDATILDEDTLAIAIESFSTAMLSLFLGMGWDINRALGPWHPPPLASAIHDRDMVQWFLQNGADPDARCNLDLTPLSVAVEVGHFEVVKLMMGESRRIRSGQLLHHAVRREAPDCAQVIEYILGQGADVNEVMYQHDIKSYLQLEAFGLGTPLHEAAKLGKLDVIELLGRYSANPLVEDSLGMTPIQVAEAMNHSDACDLLQKLAERAKSPEVQFTATMKQLYRPDV</sequence>
<protein>
    <submittedName>
        <fullName evidence="4">Uncharacterized protein</fullName>
    </submittedName>
</protein>
<accession>A0A3M7ENP8</accession>
<feature type="repeat" description="ANK" evidence="3">
    <location>
        <begin position="233"/>
        <end position="262"/>
    </location>
</feature>
<reference evidence="4 5" key="1">
    <citation type="journal article" date="2018" name="BMC Genomics">
        <title>Genomic evidence for intraspecific hybridization in a clonal and extremely halotolerant yeast.</title>
        <authorList>
            <person name="Gostincar C."/>
            <person name="Stajich J.E."/>
            <person name="Zupancic J."/>
            <person name="Zalar P."/>
            <person name="Gunde-Cimerman N."/>
        </authorList>
    </citation>
    <scope>NUCLEOTIDE SEQUENCE [LARGE SCALE GENOMIC DNA]</scope>
    <source>
        <strain evidence="4 5">EXF-2682</strain>
    </source>
</reference>
<keyword evidence="2 3" id="KW-0040">ANK repeat</keyword>
<evidence type="ECO:0000256" key="1">
    <source>
        <dbReference type="ARBA" id="ARBA00022737"/>
    </source>
</evidence>
<dbReference type="Proteomes" id="UP000269276">
    <property type="component" value="Unassembled WGS sequence"/>
</dbReference>
<proteinExistence type="predicted"/>
<dbReference type="InterPro" id="IPR002110">
    <property type="entry name" value="Ankyrin_rpt"/>
</dbReference>
<comment type="caution">
    <text evidence="4">The sequence shown here is derived from an EMBL/GenBank/DDBJ whole genome shotgun (WGS) entry which is preliminary data.</text>
</comment>
<dbReference type="InterPro" id="IPR036770">
    <property type="entry name" value="Ankyrin_rpt-contain_sf"/>
</dbReference>
<evidence type="ECO:0000313" key="5">
    <source>
        <dbReference type="Proteomes" id="UP000269276"/>
    </source>
</evidence>
<dbReference type="VEuPathDB" id="FungiDB:BTJ68_01431"/>
<dbReference type="EMBL" id="QWIP01000016">
    <property type="protein sequence ID" value="RMY78060.1"/>
    <property type="molecule type" value="Genomic_DNA"/>
</dbReference>
<evidence type="ECO:0000256" key="3">
    <source>
        <dbReference type="PROSITE-ProRule" id="PRU00023"/>
    </source>
</evidence>
<dbReference type="PANTHER" id="PTHR24198">
    <property type="entry name" value="ANKYRIN REPEAT AND PROTEIN KINASE DOMAIN-CONTAINING PROTEIN"/>
    <property type="match status" value="1"/>
</dbReference>
<dbReference type="PROSITE" id="PS50088">
    <property type="entry name" value="ANK_REPEAT"/>
    <property type="match status" value="1"/>
</dbReference>
<organism evidence="4 5">
    <name type="scientific">Hortaea werneckii</name>
    <name type="common">Black yeast</name>
    <name type="synonym">Cladosporium werneckii</name>
    <dbReference type="NCBI Taxonomy" id="91943"/>
    <lineage>
        <taxon>Eukaryota</taxon>
        <taxon>Fungi</taxon>
        <taxon>Dikarya</taxon>
        <taxon>Ascomycota</taxon>
        <taxon>Pezizomycotina</taxon>
        <taxon>Dothideomycetes</taxon>
        <taxon>Dothideomycetidae</taxon>
        <taxon>Mycosphaerellales</taxon>
        <taxon>Teratosphaeriaceae</taxon>
        <taxon>Hortaea</taxon>
    </lineage>
</organism>
<evidence type="ECO:0000256" key="2">
    <source>
        <dbReference type="ARBA" id="ARBA00023043"/>
    </source>
</evidence>
<dbReference type="Pfam" id="PF00023">
    <property type="entry name" value="Ank"/>
    <property type="match status" value="1"/>
</dbReference>
<dbReference type="PANTHER" id="PTHR24198:SF165">
    <property type="entry name" value="ANKYRIN REPEAT-CONTAINING PROTEIN-RELATED"/>
    <property type="match status" value="1"/>
</dbReference>
<dbReference type="AlphaFoldDB" id="A0A3M7ENP8"/>